<reference evidence="4" key="1">
    <citation type="submission" date="2022-06" db="EMBL/GenBank/DDBJ databases">
        <title>WGS of actinobacteria.</title>
        <authorList>
            <person name="Thawai C."/>
        </authorList>
    </citation>
    <scope>NUCLEOTIDE SEQUENCE</scope>
    <source>
        <strain evidence="4">DSM 42010</strain>
    </source>
</reference>
<comment type="caution">
    <text evidence="4">The sequence shown here is derived from an EMBL/GenBank/DDBJ whole genome shotgun (WGS) entry which is preliminary data.</text>
</comment>
<keyword evidence="1" id="KW-0479">Metal-binding</keyword>
<dbReference type="InterPro" id="IPR013108">
    <property type="entry name" value="Amidohydro_3"/>
</dbReference>
<dbReference type="SUPFAM" id="SSF51556">
    <property type="entry name" value="Metallo-dependent hydrolases"/>
    <property type="match status" value="1"/>
</dbReference>
<evidence type="ECO:0000313" key="5">
    <source>
        <dbReference type="Proteomes" id="UP001142400"/>
    </source>
</evidence>
<dbReference type="InterPro" id="IPR011059">
    <property type="entry name" value="Metal-dep_hydrolase_composite"/>
</dbReference>
<dbReference type="Pfam" id="PF07969">
    <property type="entry name" value="Amidohydro_3"/>
    <property type="match status" value="1"/>
</dbReference>
<dbReference type="RefSeq" id="WP_257630821.1">
    <property type="nucleotide sequence ID" value="NZ_JANIIC010000009.1"/>
</dbReference>
<dbReference type="InterPro" id="IPR052349">
    <property type="entry name" value="Metallo-hydrolase_Enzymes"/>
</dbReference>
<feature type="domain" description="Amidohydrolase 3" evidence="3">
    <location>
        <begin position="121"/>
        <end position="419"/>
    </location>
</feature>
<sequence length="444" mass="47269">MITQPARGTEEAPEPAQLMVRRARLADRPDLVDILVRDGRFARIGASSGRGTPATVARVIDADGRLLVPPFVDAHMHLDSALTLDPADPNRSGTLREGIAVWARSKTRLTGRQVYGNAREVLRWMVAAGTLHVRCHVDVSPGAPDALSALIDLREEARSVCDVQLVAFPQDGLLREPGQREALRAAMSKGCDVVGGIPHYERTPRDAERHVKELFDVAQEFDADMDPHCDESDDPGSRLAEVVARETLARGWQGRVALGHCTAMAAYDPGTLAAATGLLARAGIAVVANPMVNAVLQGRGDAPPVRRGMAPVAQLLEAGVTVAFGQDSVLDAWLPLGTGDMLAVAQLGALFGHLTGHTQLAGVLDLVTVSGARVLRLGERYGIAEGRPADFVLLDASDPVQALRLLPARLHVVRHGREVARTVSPRGELVGDFAPGTVDLGRHG</sequence>
<dbReference type="FunFam" id="3.20.20.140:FF:000019">
    <property type="entry name" value="Cytosine deaminase"/>
    <property type="match status" value="1"/>
</dbReference>
<evidence type="ECO:0000259" key="3">
    <source>
        <dbReference type="Pfam" id="PF07969"/>
    </source>
</evidence>
<dbReference type="Gene3D" id="2.30.40.10">
    <property type="entry name" value="Urease, subunit C, domain 1"/>
    <property type="match status" value="1"/>
</dbReference>
<dbReference type="Gene3D" id="3.20.20.140">
    <property type="entry name" value="Metal-dependent hydrolases"/>
    <property type="match status" value="1"/>
</dbReference>
<dbReference type="AlphaFoldDB" id="A0A9X2RV85"/>
<organism evidence="4 5">
    <name type="scientific">Streptomyces malaysiensis subsp. samsunensis</name>
    <dbReference type="NCBI Taxonomy" id="459658"/>
    <lineage>
        <taxon>Bacteria</taxon>
        <taxon>Bacillati</taxon>
        <taxon>Actinomycetota</taxon>
        <taxon>Actinomycetes</taxon>
        <taxon>Kitasatosporales</taxon>
        <taxon>Streptomycetaceae</taxon>
        <taxon>Streptomyces</taxon>
        <taxon>Streptomyces violaceusniger group</taxon>
    </lineage>
</organism>
<dbReference type="Proteomes" id="UP001142400">
    <property type="component" value="Unassembled WGS sequence"/>
</dbReference>
<dbReference type="SUPFAM" id="SSF51338">
    <property type="entry name" value="Composite domain of metallo-dependent hydrolases"/>
    <property type="match status" value="1"/>
</dbReference>
<dbReference type="PANTHER" id="PTHR32027">
    <property type="entry name" value="CYTOSINE DEAMINASE"/>
    <property type="match status" value="1"/>
</dbReference>
<protein>
    <submittedName>
        <fullName evidence="4">Amidohydrolase family protein</fullName>
    </submittedName>
</protein>
<dbReference type="GO" id="GO:0016814">
    <property type="term" value="F:hydrolase activity, acting on carbon-nitrogen (but not peptide) bonds, in cyclic amidines"/>
    <property type="evidence" value="ECO:0007669"/>
    <property type="project" value="UniProtKB-ARBA"/>
</dbReference>
<dbReference type="PANTHER" id="PTHR32027:SF0">
    <property type="entry name" value="CYTOSINE DEAMINASE"/>
    <property type="match status" value="1"/>
</dbReference>
<proteinExistence type="predicted"/>
<evidence type="ECO:0000313" key="4">
    <source>
        <dbReference type="EMBL" id="MCQ8829499.1"/>
    </source>
</evidence>
<accession>A0A9X2RV85</accession>
<keyword evidence="2" id="KW-0378">Hydrolase</keyword>
<dbReference type="InterPro" id="IPR032466">
    <property type="entry name" value="Metal_Hydrolase"/>
</dbReference>
<gene>
    <name evidence="4" type="ORF">NQU54_10470</name>
</gene>
<evidence type="ECO:0000256" key="2">
    <source>
        <dbReference type="ARBA" id="ARBA00022801"/>
    </source>
</evidence>
<dbReference type="GO" id="GO:0046872">
    <property type="term" value="F:metal ion binding"/>
    <property type="evidence" value="ECO:0007669"/>
    <property type="project" value="UniProtKB-KW"/>
</dbReference>
<dbReference type="EMBL" id="JANIIC010000009">
    <property type="protein sequence ID" value="MCQ8829499.1"/>
    <property type="molecule type" value="Genomic_DNA"/>
</dbReference>
<evidence type="ECO:0000256" key="1">
    <source>
        <dbReference type="ARBA" id="ARBA00022723"/>
    </source>
</evidence>
<dbReference type="GO" id="GO:0019239">
    <property type="term" value="F:deaminase activity"/>
    <property type="evidence" value="ECO:0007669"/>
    <property type="project" value="UniProtKB-ARBA"/>
</dbReference>
<name>A0A9X2RV85_STRMQ</name>
<keyword evidence="5" id="KW-1185">Reference proteome</keyword>
<dbReference type="CDD" id="cd01293">
    <property type="entry name" value="Bact_CD"/>
    <property type="match status" value="1"/>
</dbReference>